<sequence length="156" mass="17022">MESASEKFLTLKRALLLALASLGQVGGLQALLVAPTCLEFGPGMSKAILHPRAGYVPKVPRMAGHPVILQAFCLMPHESAEQERLHLHCPVRALKTYVHCSVSWRKSPSLFICFGSQYNGDPVSKKWLAHWVVEVITQAYEARGIALPLGGQGSLH</sequence>
<accession>A0AAE0Q0X7</accession>
<reference evidence="2" key="1">
    <citation type="submission" date="2023-06" db="EMBL/GenBank/DDBJ databases">
        <title>Male Hemibagrus guttatus genome.</title>
        <authorList>
            <person name="Bian C."/>
        </authorList>
    </citation>
    <scope>NUCLEOTIDE SEQUENCE</scope>
    <source>
        <strain evidence="2">Male_cb2023</strain>
        <tissue evidence="2">Muscle</tissue>
    </source>
</reference>
<evidence type="ECO:0000313" key="2">
    <source>
        <dbReference type="EMBL" id="KAK3511450.1"/>
    </source>
</evidence>
<feature type="chain" id="PRO_5042273098" evidence="1">
    <location>
        <begin position="31"/>
        <end position="156"/>
    </location>
</feature>
<dbReference type="PANTHER" id="PTHR35617">
    <property type="entry name" value="PHAGE_INTEGRASE DOMAIN-CONTAINING PROTEIN"/>
    <property type="match status" value="1"/>
</dbReference>
<protein>
    <submittedName>
        <fullName evidence="2">Uncharacterized protein</fullName>
    </submittedName>
</protein>
<keyword evidence="1" id="KW-0732">Signal</keyword>
<evidence type="ECO:0000313" key="3">
    <source>
        <dbReference type="Proteomes" id="UP001274896"/>
    </source>
</evidence>
<evidence type="ECO:0000256" key="1">
    <source>
        <dbReference type="SAM" id="SignalP"/>
    </source>
</evidence>
<dbReference type="Proteomes" id="UP001274896">
    <property type="component" value="Unassembled WGS sequence"/>
</dbReference>
<name>A0AAE0Q0X7_9TELE</name>
<feature type="signal peptide" evidence="1">
    <location>
        <begin position="1"/>
        <end position="30"/>
    </location>
</feature>
<keyword evidence="3" id="KW-1185">Reference proteome</keyword>
<dbReference type="AlphaFoldDB" id="A0AAE0Q0X7"/>
<dbReference type="EMBL" id="JAUCMX010000024">
    <property type="protein sequence ID" value="KAK3511450.1"/>
    <property type="molecule type" value="Genomic_DNA"/>
</dbReference>
<organism evidence="2 3">
    <name type="scientific">Hemibagrus guttatus</name>
    <dbReference type="NCBI Taxonomy" id="175788"/>
    <lineage>
        <taxon>Eukaryota</taxon>
        <taxon>Metazoa</taxon>
        <taxon>Chordata</taxon>
        <taxon>Craniata</taxon>
        <taxon>Vertebrata</taxon>
        <taxon>Euteleostomi</taxon>
        <taxon>Actinopterygii</taxon>
        <taxon>Neopterygii</taxon>
        <taxon>Teleostei</taxon>
        <taxon>Ostariophysi</taxon>
        <taxon>Siluriformes</taxon>
        <taxon>Bagridae</taxon>
        <taxon>Hemibagrus</taxon>
    </lineage>
</organism>
<proteinExistence type="predicted"/>
<comment type="caution">
    <text evidence="2">The sequence shown here is derived from an EMBL/GenBank/DDBJ whole genome shotgun (WGS) entry which is preliminary data.</text>
</comment>
<dbReference type="PANTHER" id="PTHR35617:SF3">
    <property type="entry name" value="CORE-BINDING (CB) DOMAIN-CONTAINING PROTEIN"/>
    <property type="match status" value="1"/>
</dbReference>
<gene>
    <name evidence="2" type="ORF">QTP70_008896</name>
</gene>